<organism evidence="1 2">
    <name type="scientific">Leishmania orientalis</name>
    <dbReference type="NCBI Taxonomy" id="2249476"/>
    <lineage>
        <taxon>Eukaryota</taxon>
        <taxon>Discoba</taxon>
        <taxon>Euglenozoa</taxon>
        <taxon>Kinetoplastea</taxon>
        <taxon>Metakinetoplastina</taxon>
        <taxon>Trypanosomatida</taxon>
        <taxon>Trypanosomatidae</taxon>
        <taxon>Leishmaniinae</taxon>
        <taxon>Leishmania</taxon>
    </lineage>
</organism>
<dbReference type="Proteomes" id="UP000674143">
    <property type="component" value="Unassembled WGS sequence"/>
</dbReference>
<evidence type="ECO:0000313" key="1">
    <source>
        <dbReference type="EMBL" id="KAG5470343.1"/>
    </source>
</evidence>
<dbReference type="GeneID" id="92358991"/>
<sequence>MKLEWVKRKLLRKSAQAASGNGCAPHRSSTASSIVDGDVATSSVTASVSRKQSAYVIAERMEPLGCLCLLVGRRRQKPPSALLVSSRCRVVLPGIVPGTVLRTRASVAEWIHRSRQLPASTEYTVLMRSGKRVPRHAADAGLGTLPCGLAAANACQRCPWMAAGNSGEGTTAKHVSWRTSLYTAARNWWVSAAATHGAADVALTHADAVRCCSFLEPFVVKITPNRLLGLQLFFAPLDRAGPAASSCSCRGESAVRACGTPASATAVVCVEREGLSRSPFVVPPARHGESAASAAASGGVTEPPPAVRNVTQECLLESLEQKRLVPALQRWATQLPTSTQERLLGVLISQPVIWSPRSVIATSLQVALVVERNTDVLDMQSPLCGPSQPADLLSTEEQQLVEVVTTAAPLIHEVEVLVWVHSAPGEAQRAPAGAAALHRLYPTLSRTVPLADVHCETWREKSDSVENKTEAHELQRERVAQMVRCWCHPLSKELSVPVPPYHAALCAVPLAWLAEARCRRSQPRHSAAYHAMTSPALPISAAASSAARAISSACSQRLPWIPTFWRHPGALDACCSVLLSLVLGDSTIPRGATSTAAASGAPLHHWRVEVHAPCLSEHAFASVEADVGAAAGQTILDSAVMALAREAERAVALSANSEGIGHLSSYAAPLRPTSSSPSPPSRRVLVSVREGDASTAAVTTAISNELMRSARTQPVRLCFYECTSKMNTSALGMQVAATLHHAQRVGQSVCVDTGIVDVDPLASSFVAYACVDLRV</sequence>
<dbReference type="EMBL" id="JAFHLR010000032">
    <property type="protein sequence ID" value="KAG5470343.1"/>
    <property type="molecule type" value="Genomic_DNA"/>
</dbReference>
<comment type="caution">
    <text evidence="1">The sequence shown here is derived from an EMBL/GenBank/DDBJ whole genome shotgun (WGS) entry which is preliminary data.</text>
</comment>
<name>A0A836GUZ6_9TRYP</name>
<proteinExistence type="predicted"/>
<reference evidence="2" key="1">
    <citation type="journal article" date="2021" name="Microbiol. Resour. Announc.">
        <title>LGAAP: Leishmaniinae Genome Assembly and Annotation Pipeline.</title>
        <authorList>
            <person name="Almutairi H."/>
            <person name="Urbaniak M.D."/>
            <person name="Bates M.D."/>
            <person name="Jariyapan N."/>
            <person name="Kwakye-Nuako G."/>
            <person name="Thomaz-Soccol V."/>
            <person name="Al-Salem W.S."/>
            <person name="Dillon R.J."/>
            <person name="Bates P.A."/>
            <person name="Gatherer D."/>
        </authorList>
    </citation>
    <scope>NUCLEOTIDE SEQUENCE [LARGE SCALE GENOMIC DNA]</scope>
</reference>
<dbReference type="RefSeq" id="XP_067060609.1">
    <property type="nucleotide sequence ID" value="XM_067205057.1"/>
</dbReference>
<dbReference type="KEGG" id="loi:92358991"/>
<keyword evidence="2" id="KW-1185">Reference proteome</keyword>
<dbReference type="AlphaFoldDB" id="A0A836GUZ6"/>
<reference evidence="2" key="2">
    <citation type="journal article" date="2021" name="Sci. Data">
        <title>Chromosome-scale genome sequencing, assembly and annotation of six genomes from subfamily Leishmaniinae.</title>
        <authorList>
            <person name="Almutairi H."/>
            <person name="Urbaniak M.D."/>
            <person name="Bates M.D."/>
            <person name="Jariyapan N."/>
            <person name="Kwakye-Nuako G."/>
            <person name="Thomaz Soccol V."/>
            <person name="Al-Salem W.S."/>
            <person name="Dillon R.J."/>
            <person name="Bates P.A."/>
            <person name="Gatherer D."/>
        </authorList>
    </citation>
    <scope>NUCLEOTIDE SEQUENCE [LARGE SCALE GENOMIC DNA]</scope>
</reference>
<protein>
    <submittedName>
        <fullName evidence="1">Uncharacterized protein</fullName>
    </submittedName>
</protein>
<gene>
    <name evidence="1" type="ORF">LSCM4_03038</name>
</gene>
<evidence type="ECO:0000313" key="2">
    <source>
        <dbReference type="Proteomes" id="UP000674143"/>
    </source>
</evidence>
<accession>A0A836GUZ6</accession>